<dbReference type="OrthoDB" id="6882268at2"/>
<evidence type="ECO:0000313" key="3">
    <source>
        <dbReference type="EMBL" id="PRC90716.1"/>
    </source>
</evidence>
<comment type="caution">
    <text evidence="3">The sequence shown here is derived from an EMBL/GenBank/DDBJ whole genome shotgun (WGS) entry which is preliminary data.</text>
</comment>
<gene>
    <name evidence="3" type="ORF">S2091_4542</name>
</gene>
<dbReference type="InterPro" id="IPR024402">
    <property type="entry name" value="DUF2726"/>
</dbReference>
<dbReference type="Pfam" id="PF10881">
    <property type="entry name" value="DUF2726"/>
    <property type="match status" value="1"/>
</dbReference>
<dbReference type="AlphaFoldDB" id="A0A2S9GSP2"/>
<dbReference type="Proteomes" id="UP000237839">
    <property type="component" value="Unassembled WGS sequence"/>
</dbReference>
<dbReference type="EMBL" id="PUGF01000037">
    <property type="protein sequence ID" value="PRC90716.1"/>
    <property type="molecule type" value="Genomic_DNA"/>
</dbReference>
<evidence type="ECO:0000256" key="1">
    <source>
        <dbReference type="SAM" id="Phobius"/>
    </source>
</evidence>
<keyword evidence="4" id="KW-1185">Reference proteome</keyword>
<feature type="transmembrane region" description="Helical" evidence="1">
    <location>
        <begin position="6"/>
        <end position="23"/>
    </location>
</feature>
<organism evidence="3 4">
    <name type="scientific">Solimicrobium silvestre</name>
    <dbReference type="NCBI Taxonomy" id="2099400"/>
    <lineage>
        <taxon>Bacteria</taxon>
        <taxon>Pseudomonadati</taxon>
        <taxon>Pseudomonadota</taxon>
        <taxon>Betaproteobacteria</taxon>
        <taxon>Burkholderiales</taxon>
        <taxon>Oxalobacteraceae</taxon>
        <taxon>Solimicrobium</taxon>
    </lineage>
</organism>
<evidence type="ECO:0000313" key="4">
    <source>
        <dbReference type="Proteomes" id="UP000237839"/>
    </source>
</evidence>
<dbReference type="Gene3D" id="3.40.960.10">
    <property type="entry name" value="VSR Endonuclease"/>
    <property type="match status" value="1"/>
</dbReference>
<dbReference type="RefSeq" id="WP_105534268.1">
    <property type="nucleotide sequence ID" value="NZ_PUGF01000037.1"/>
</dbReference>
<reference evidence="3 4" key="1">
    <citation type="submission" date="2018-02" db="EMBL/GenBank/DDBJ databases">
        <title>Solimicrobium silvestre gen. nov., sp. nov., isolated from alpine forest soil.</title>
        <authorList>
            <person name="Margesin R."/>
            <person name="Albuquerque L."/>
            <person name="Zhang D.-C."/>
            <person name="Froufe H.J.C."/>
            <person name="Severino R."/>
            <person name="Roxo I."/>
            <person name="Egas C."/>
            <person name="Da Costa M.S."/>
        </authorList>
    </citation>
    <scope>NUCLEOTIDE SEQUENCE [LARGE SCALE GENOMIC DNA]</scope>
    <source>
        <strain evidence="3 4">S20-91</strain>
    </source>
</reference>
<sequence>MINPLVIAVGVIIIGGILTLAASKKTGKNKTYSYKAKKLFTNNEKEMHSKLTKTFPEYKIFSQVALSSMIEGKNFASHGTISRMSVDFVILDQELNIVSAIEIDDKSHQREDRKKADATKNEAFKQAGIKLIRWPAVPHPNEIQMLKDVKG</sequence>
<keyword evidence="1" id="KW-0472">Membrane</keyword>
<protein>
    <recommendedName>
        <fullName evidence="2">DUF2726 domain-containing protein</fullName>
    </recommendedName>
</protein>
<proteinExistence type="predicted"/>
<evidence type="ECO:0000259" key="2">
    <source>
        <dbReference type="Pfam" id="PF10881"/>
    </source>
</evidence>
<feature type="domain" description="DUF2726" evidence="2">
    <location>
        <begin position="37"/>
        <end position="141"/>
    </location>
</feature>
<accession>A0A2S9GSP2</accession>
<keyword evidence="1" id="KW-0812">Transmembrane</keyword>
<name>A0A2S9GSP2_9BURK</name>
<keyword evidence="1" id="KW-1133">Transmembrane helix</keyword>